<proteinExistence type="predicted"/>
<dbReference type="InterPro" id="IPR007138">
    <property type="entry name" value="ABM_dom"/>
</dbReference>
<dbReference type="AlphaFoldDB" id="A0A158FRJ0"/>
<keyword evidence="3" id="KW-1185">Reference proteome</keyword>
<evidence type="ECO:0000259" key="1">
    <source>
        <dbReference type="PROSITE" id="PS51725"/>
    </source>
</evidence>
<accession>A0A158FRJ0</accession>
<name>A0A158FRJ0_9BURK</name>
<dbReference type="RefSeq" id="WP_087654914.1">
    <property type="nucleotide sequence ID" value="NZ_FCOL02000003.1"/>
</dbReference>
<dbReference type="OrthoDB" id="9798115at2"/>
<feature type="domain" description="ABM" evidence="1">
    <location>
        <begin position="2"/>
        <end position="97"/>
    </location>
</feature>
<sequence length="104" mass="11977">MYIAMNRFKVALGSESAFEELWTSRDTHLKEVPGFVEFHLLKGPQRDDHVLYSSHTIWANYAAFEGWTKSDAFRAAHRNAGNESRSLYLGHPEFEGFEVIQTVK</sequence>
<dbReference type="PANTHER" id="PTHR34474:SF2">
    <property type="entry name" value="SIGNAL TRANSDUCTION PROTEIN TRAP"/>
    <property type="match status" value="1"/>
</dbReference>
<organism evidence="2 3">
    <name type="scientific">Caballeronia terrestris</name>
    <dbReference type="NCBI Taxonomy" id="1226301"/>
    <lineage>
        <taxon>Bacteria</taxon>
        <taxon>Pseudomonadati</taxon>
        <taxon>Pseudomonadota</taxon>
        <taxon>Betaproteobacteria</taxon>
        <taxon>Burkholderiales</taxon>
        <taxon>Burkholderiaceae</taxon>
        <taxon>Caballeronia</taxon>
    </lineage>
</organism>
<dbReference type="Gene3D" id="3.30.70.100">
    <property type="match status" value="1"/>
</dbReference>
<dbReference type="InterPro" id="IPR011008">
    <property type="entry name" value="Dimeric_a/b-barrel"/>
</dbReference>
<dbReference type="GO" id="GO:0016491">
    <property type="term" value="F:oxidoreductase activity"/>
    <property type="evidence" value="ECO:0007669"/>
    <property type="project" value="UniProtKB-KW"/>
</dbReference>
<dbReference type="Proteomes" id="UP000054925">
    <property type="component" value="Unassembled WGS sequence"/>
</dbReference>
<evidence type="ECO:0000313" key="2">
    <source>
        <dbReference type="EMBL" id="SAL21979.1"/>
    </source>
</evidence>
<keyword evidence="2" id="KW-0560">Oxidoreductase</keyword>
<dbReference type="PROSITE" id="PS51725">
    <property type="entry name" value="ABM"/>
    <property type="match status" value="1"/>
</dbReference>
<dbReference type="PANTHER" id="PTHR34474">
    <property type="entry name" value="SIGNAL TRANSDUCTION PROTEIN TRAP"/>
    <property type="match status" value="1"/>
</dbReference>
<protein>
    <submittedName>
        <fullName evidence="2">Heme oxygenase (Staphylobilin-producing)</fullName>
        <ecNumber evidence="2">1.14.99.48</ecNumber>
    </submittedName>
</protein>
<comment type="caution">
    <text evidence="2">The sequence shown here is derived from an EMBL/GenBank/DDBJ whole genome shotgun (WGS) entry which is preliminary data.</text>
</comment>
<dbReference type="InterPro" id="IPR050404">
    <property type="entry name" value="Heme-degrading_MO"/>
</dbReference>
<dbReference type="Pfam" id="PF03992">
    <property type="entry name" value="ABM"/>
    <property type="match status" value="1"/>
</dbReference>
<dbReference type="EMBL" id="FCOL02000003">
    <property type="protein sequence ID" value="SAL21979.1"/>
    <property type="molecule type" value="Genomic_DNA"/>
</dbReference>
<dbReference type="SUPFAM" id="SSF54909">
    <property type="entry name" value="Dimeric alpha+beta barrel"/>
    <property type="match status" value="1"/>
</dbReference>
<dbReference type="EC" id="1.14.99.48" evidence="2"/>
<reference evidence="2" key="1">
    <citation type="submission" date="2016-01" db="EMBL/GenBank/DDBJ databases">
        <authorList>
            <person name="Peeters C."/>
        </authorList>
    </citation>
    <scope>NUCLEOTIDE SEQUENCE [LARGE SCALE GENOMIC DNA]</scope>
    <source>
        <strain evidence="2">LMG 22937</strain>
    </source>
</reference>
<evidence type="ECO:0000313" key="3">
    <source>
        <dbReference type="Proteomes" id="UP000054925"/>
    </source>
</evidence>
<gene>
    <name evidence="2" type="primary">isdG</name>
    <name evidence="2" type="ORF">AWB67_00782</name>
</gene>